<dbReference type="OrthoDB" id="191917at2"/>
<accession>A0A178INH6</accession>
<dbReference type="EMBL" id="LRRQ01000049">
    <property type="protein sequence ID" value="OAM90755.1"/>
    <property type="molecule type" value="Genomic_DNA"/>
</dbReference>
<feature type="region of interest" description="Disordered" evidence="1">
    <location>
        <begin position="233"/>
        <end position="252"/>
    </location>
</feature>
<keyword evidence="2" id="KW-0732">Signal</keyword>
<dbReference type="STRING" id="1184151.AW736_06530"/>
<reference evidence="3 4" key="1">
    <citation type="submission" date="2016-01" db="EMBL/GenBank/DDBJ databases">
        <title>High potential of lignocellulose degradation of a new Verrucomicrobia species.</title>
        <authorList>
            <person name="Wang Y."/>
            <person name="Shi Y."/>
            <person name="Qiu Z."/>
            <person name="Liu S."/>
            <person name="Yang H."/>
        </authorList>
    </citation>
    <scope>NUCLEOTIDE SEQUENCE [LARGE SCALE GENOMIC DNA]</scope>
    <source>
        <strain evidence="3 4">TSB47</strain>
    </source>
</reference>
<evidence type="ECO:0000256" key="2">
    <source>
        <dbReference type="SAM" id="SignalP"/>
    </source>
</evidence>
<evidence type="ECO:0000313" key="3">
    <source>
        <dbReference type="EMBL" id="OAM90755.1"/>
    </source>
</evidence>
<gene>
    <name evidence="3" type="ORF">AW736_06530</name>
</gene>
<keyword evidence="4" id="KW-1185">Reference proteome</keyword>
<feature type="signal peptide" evidence="2">
    <location>
        <begin position="1"/>
        <end position="24"/>
    </location>
</feature>
<name>A0A178INH6_9BACT</name>
<dbReference type="RefSeq" id="WP_068769387.1">
    <property type="nucleotide sequence ID" value="NZ_CP109796.1"/>
</dbReference>
<dbReference type="Proteomes" id="UP000078486">
    <property type="component" value="Unassembled WGS sequence"/>
</dbReference>
<organism evidence="3 4">
    <name type="scientific">Termitidicoccus mucosus</name>
    <dbReference type="NCBI Taxonomy" id="1184151"/>
    <lineage>
        <taxon>Bacteria</taxon>
        <taxon>Pseudomonadati</taxon>
        <taxon>Verrucomicrobiota</taxon>
        <taxon>Opitutia</taxon>
        <taxon>Opitutales</taxon>
        <taxon>Opitutaceae</taxon>
        <taxon>Termitidicoccus</taxon>
    </lineage>
</organism>
<feature type="chain" id="PRO_5008089186" evidence="2">
    <location>
        <begin position="25"/>
        <end position="252"/>
    </location>
</feature>
<sequence length="252" mass="27451">MTIRRLITPGILACISLLLPVAHAQTPSPAAADLPDEEPNPLVGRITGKTYYAPGDVYHMSIPVLPELGGTVEDTPTTVTFQDAFDTFVLVGCVQLDTAMTADDHLRGRKDFLTSFFTTHLQPDIQRALPGSRVEKALFLREREGGALLVYMLLPGGSMFNDLIFIPSYERPPVAKRGNLLFVKNGYVFIISTELADKVLTRTTYNKTEGEENTILRQSLLNTLDRITFTMPPVSATPASGTSAATPSAPAR</sequence>
<dbReference type="AlphaFoldDB" id="A0A178INH6"/>
<comment type="caution">
    <text evidence="3">The sequence shown here is derived from an EMBL/GenBank/DDBJ whole genome shotgun (WGS) entry which is preliminary data.</text>
</comment>
<evidence type="ECO:0000313" key="4">
    <source>
        <dbReference type="Proteomes" id="UP000078486"/>
    </source>
</evidence>
<protein>
    <submittedName>
        <fullName evidence="3">Uncharacterized protein</fullName>
    </submittedName>
</protein>
<evidence type="ECO:0000256" key="1">
    <source>
        <dbReference type="SAM" id="MobiDB-lite"/>
    </source>
</evidence>
<proteinExistence type="predicted"/>